<evidence type="ECO:0000256" key="2">
    <source>
        <dbReference type="SAM" id="MobiDB-lite"/>
    </source>
</evidence>
<accession>A0AA41W873</accession>
<dbReference type="SUPFAM" id="SSF63446">
    <property type="entry name" value="Type I dockerin domain"/>
    <property type="match status" value="1"/>
</dbReference>
<dbReference type="GO" id="GO:0000272">
    <property type="term" value="P:polysaccharide catabolic process"/>
    <property type="evidence" value="ECO:0007669"/>
    <property type="project" value="InterPro"/>
</dbReference>
<dbReference type="InterPro" id="IPR011050">
    <property type="entry name" value="Pectin_lyase_fold/virulence"/>
</dbReference>
<dbReference type="GO" id="GO:0004553">
    <property type="term" value="F:hydrolase activity, hydrolyzing O-glycosyl compounds"/>
    <property type="evidence" value="ECO:0007669"/>
    <property type="project" value="InterPro"/>
</dbReference>
<dbReference type="Pfam" id="PF00404">
    <property type="entry name" value="Dockerin_1"/>
    <property type="match status" value="1"/>
</dbReference>
<feature type="region of interest" description="Disordered" evidence="2">
    <location>
        <begin position="500"/>
        <end position="596"/>
    </location>
</feature>
<dbReference type="SUPFAM" id="SSF51126">
    <property type="entry name" value="Pectin lyase-like"/>
    <property type="match status" value="1"/>
</dbReference>
<evidence type="ECO:0000313" key="5">
    <source>
        <dbReference type="Proteomes" id="UP001165393"/>
    </source>
</evidence>
<feature type="compositionally biased region" description="Acidic residues" evidence="2">
    <location>
        <begin position="548"/>
        <end position="566"/>
    </location>
</feature>
<dbReference type="GO" id="GO:0005509">
    <property type="term" value="F:calcium ion binding"/>
    <property type="evidence" value="ECO:0007669"/>
    <property type="project" value="InterPro"/>
</dbReference>
<dbReference type="Gene3D" id="1.10.1330.10">
    <property type="entry name" value="Dockerin domain"/>
    <property type="match status" value="1"/>
</dbReference>
<feature type="chain" id="PRO_5041326603" description="Probable pectate lyase C" evidence="3">
    <location>
        <begin position="30"/>
        <end position="672"/>
    </location>
</feature>
<organism evidence="4 5">
    <name type="scientific">Echinimonas agarilytica</name>
    <dbReference type="NCBI Taxonomy" id="1215918"/>
    <lineage>
        <taxon>Bacteria</taxon>
        <taxon>Pseudomonadati</taxon>
        <taxon>Pseudomonadota</taxon>
        <taxon>Gammaproteobacteria</taxon>
        <taxon>Alteromonadales</taxon>
        <taxon>Echinimonadaceae</taxon>
        <taxon>Echinimonas</taxon>
    </lineage>
</organism>
<keyword evidence="5" id="KW-1185">Reference proteome</keyword>
<name>A0AA41W873_9GAMM</name>
<dbReference type="EMBL" id="JAMQGP010000004">
    <property type="protein sequence ID" value="MCM2680297.1"/>
    <property type="molecule type" value="Genomic_DNA"/>
</dbReference>
<proteinExistence type="predicted"/>
<dbReference type="InterPro" id="IPR018247">
    <property type="entry name" value="EF_Hand_1_Ca_BS"/>
</dbReference>
<evidence type="ECO:0000256" key="1">
    <source>
        <dbReference type="ARBA" id="ARBA00016512"/>
    </source>
</evidence>
<dbReference type="InterPro" id="IPR012334">
    <property type="entry name" value="Pectin_lyas_fold"/>
</dbReference>
<evidence type="ECO:0000256" key="3">
    <source>
        <dbReference type="SAM" id="SignalP"/>
    </source>
</evidence>
<keyword evidence="3" id="KW-0732">Signal</keyword>
<dbReference type="InterPro" id="IPR028974">
    <property type="entry name" value="TSP_type-3_rpt"/>
</dbReference>
<feature type="region of interest" description="Disordered" evidence="2">
    <location>
        <begin position="388"/>
        <end position="408"/>
    </location>
</feature>
<feature type="signal peptide" evidence="3">
    <location>
        <begin position="1"/>
        <end position="29"/>
    </location>
</feature>
<dbReference type="InterPro" id="IPR036439">
    <property type="entry name" value="Dockerin_dom_sf"/>
</dbReference>
<gene>
    <name evidence="4" type="ORF">NAF29_11530</name>
</gene>
<sequence>MHITAIHSLSKLALAVSLCAAGLAAPVQADSLAGAYQESIIDQDKEYFVNLVNDASPTVITAIPGETWTEQTARVQAAIDAASQEVNGGVVQLVGAQFRLGHIELKDNVRVEVDPNATIDMMEKVLFDMGRGASNFYYPERQQNIEVTSMVQGEKFTINVNKTVKKRNAIPFRVGYVYNYALSHFHVDDYYTIFPSVFIVADSDNRKEEGNLTYDRTSFKGAIVNASSDQVHTGYALVQPFSGKRIYMKDLDAEGGLTIRLEPGSGKSNDWLNRAGQQVGTIEEIRLINIHNSDGMAALFLKSHQKIISQVHATNITATDSAFAVMSNSSDSKVFQRGRFEDIKIDGVIRLDQTYDETRADIGPSSQYYVVDSHLEQLQALAAADHEAGNRNNTNPIYSDLPLSPTEDRARRETKPMAPVLMASSDRAENAGSRFLGRWQYDISQADIQASQYLPLEHENLVLYRQDARLLNGRPATDWAEEKAWDMDGDGVRNRFEDDFDGDEVLNEHDAFPYDKNETMDSDDDGYGDNSDAFPFDPSEWADHDGDLDGNNIDDDDDNDNVDDTTDVFPFNTAESVDTDDDSIGNNTDTDDDHDGIDDALDHLPLDARVGILGDLDGDKDVDSMDIRAFSHALRGHTELHPVYDLNGDQRIDRRDVRELTKLCTRNRCGVK</sequence>
<dbReference type="AlphaFoldDB" id="A0AA41W873"/>
<dbReference type="RefSeq" id="WP_251261715.1">
    <property type="nucleotide sequence ID" value="NZ_JAMQGP010000004.1"/>
</dbReference>
<dbReference type="PROSITE" id="PS00018">
    <property type="entry name" value="EF_HAND_1"/>
    <property type="match status" value="1"/>
</dbReference>
<dbReference type="SUPFAM" id="SSF103647">
    <property type="entry name" value="TSP type-3 repeat"/>
    <property type="match status" value="2"/>
</dbReference>
<protein>
    <recommendedName>
        <fullName evidence="1">Probable pectate lyase C</fullName>
    </recommendedName>
</protein>
<dbReference type="Gene3D" id="4.10.1080.10">
    <property type="entry name" value="TSP type-3 repeat"/>
    <property type="match status" value="1"/>
</dbReference>
<feature type="compositionally biased region" description="Basic and acidic residues" evidence="2">
    <location>
        <begin position="506"/>
        <end position="519"/>
    </location>
</feature>
<reference evidence="4 5" key="1">
    <citation type="journal article" date="2013" name="Antonie Van Leeuwenhoek">
        <title>Echinimonas agarilytica gen. nov., sp. nov., a new gammaproteobacterium isolated from the sea urchin Strongylocentrotus intermedius.</title>
        <authorList>
            <person name="Nedashkovskaya O.I."/>
            <person name="Stenkova A.M."/>
            <person name="Zhukova N.V."/>
            <person name="Van Trappen S."/>
            <person name="Lee J.S."/>
            <person name="Kim S.B."/>
        </authorList>
    </citation>
    <scope>NUCLEOTIDE SEQUENCE [LARGE SCALE GENOMIC DNA]</scope>
    <source>
        <strain evidence="4 5">KMM 6351</strain>
    </source>
</reference>
<feature type="compositionally biased region" description="Acidic residues" evidence="2">
    <location>
        <begin position="577"/>
        <end position="596"/>
    </location>
</feature>
<dbReference type="Gene3D" id="2.160.20.10">
    <property type="entry name" value="Single-stranded right-handed beta-helix, Pectin lyase-like"/>
    <property type="match status" value="1"/>
</dbReference>
<dbReference type="InterPro" id="IPR002105">
    <property type="entry name" value="Dockerin_1_rpt"/>
</dbReference>
<comment type="caution">
    <text evidence="4">The sequence shown here is derived from an EMBL/GenBank/DDBJ whole genome shotgun (WGS) entry which is preliminary data.</text>
</comment>
<dbReference type="Proteomes" id="UP001165393">
    <property type="component" value="Unassembled WGS sequence"/>
</dbReference>
<evidence type="ECO:0000313" key="4">
    <source>
        <dbReference type="EMBL" id="MCM2680297.1"/>
    </source>
</evidence>